<evidence type="ECO:0000313" key="12">
    <source>
        <dbReference type="EMBL" id="KPQ29892.1"/>
    </source>
</evidence>
<evidence type="ECO:0000256" key="5">
    <source>
        <dbReference type="ARBA" id="ARBA00022741"/>
    </source>
</evidence>
<dbReference type="OrthoDB" id="9802264at2"/>
<dbReference type="InterPro" id="IPR008995">
    <property type="entry name" value="Mo/tungstate-bd_C_term_dom"/>
</dbReference>
<dbReference type="PROSITE" id="PS51866">
    <property type="entry name" value="MOP"/>
    <property type="match status" value="1"/>
</dbReference>
<dbReference type="PANTHER" id="PTHR43514">
    <property type="entry name" value="ABC TRANSPORTER I FAMILY MEMBER 10"/>
    <property type="match status" value="1"/>
</dbReference>
<evidence type="ECO:0000256" key="2">
    <source>
        <dbReference type="ARBA" id="ARBA00022475"/>
    </source>
</evidence>
<keyword evidence="5" id="KW-0547">Nucleotide-binding</keyword>
<dbReference type="Gene3D" id="2.40.50.100">
    <property type="match status" value="1"/>
</dbReference>
<dbReference type="NCBIfam" id="TIGR02142">
    <property type="entry name" value="modC_ABC"/>
    <property type="match status" value="1"/>
</dbReference>
<reference evidence="12 13" key="1">
    <citation type="submission" date="2015-09" db="EMBL/GenBank/DDBJ databases">
        <title>Identification and resolution of microdiversity through metagenomic sequencing of parallel consortia.</title>
        <authorList>
            <person name="Nelson W.C."/>
            <person name="Romine M.F."/>
            <person name="Lindemann S.R."/>
        </authorList>
    </citation>
    <scope>NUCLEOTIDE SEQUENCE [LARGE SCALE GENOMIC DNA]</scope>
    <source>
        <strain evidence="12">HL-55</strain>
    </source>
</reference>
<dbReference type="GO" id="GO:0005524">
    <property type="term" value="F:ATP binding"/>
    <property type="evidence" value="ECO:0007669"/>
    <property type="project" value="UniProtKB-KW"/>
</dbReference>
<evidence type="ECO:0000313" key="13">
    <source>
        <dbReference type="Proteomes" id="UP000050416"/>
    </source>
</evidence>
<evidence type="ECO:0000256" key="4">
    <source>
        <dbReference type="ARBA" id="ARBA00022519"/>
    </source>
</evidence>
<dbReference type="InterPro" id="IPR003593">
    <property type="entry name" value="AAA+_ATPase"/>
</dbReference>
<dbReference type="InterPro" id="IPR017871">
    <property type="entry name" value="ABC_transporter-like_CS"/>
</dbReference>
<comment type="caution">
    <text evidence="12">The sequence shown here is derived from an EMBL/GenBank/DDBJ whole genome shotgun (WGS) entry which is preliminary data.</text>
</comment>
<dbReference type="InterPro" id="IPR004606">
    <property type="entry name" value="Mop_domain"/>
</dbReference>
<dbReference type="PATRIC" id="fig|1305731.5.peg.2993"/>
<dbReference type="GO" id="GO:0015098">
    <property type="term" value="F:molybdate ion transmembrane transporter activity"/>
    <property type="evidence" value="ECO:0007669"/>
    <property type="project" value="InterPro"/>
</dbReference>
<evidence type="ECO:0000256" key="1">
    <source>
        <dbReference type="ARBA" id="ARBA00022448"/>
    </source>
</evidence>
<gene>
    <name evidence="12" type="primary">modC</name>
    <name evidence="12" type="ORF">HLUCCX14_04485</name>
</gene>
<keyword evidence="8" id="KW-0472">Membrane</keyword>
<keyword evidence="2" id="KW-1003">Cell membrane</keyword>
<dbReference type="InterPro" id="IPR027417">
    <property type="entry name" value="P-loop_NTPase"/>
</dbReference>
<dbReference type="PROSITE" id="PS50893">
    <property type="entry name" value="ABC_TRANSPORTER_2"/>
    <property type="match status" value="1"/>
</dbReference>
<dbReference type="SUPFAM" id="SSF52540">
    <property type="entry name" value="P-loop containing nucleoside triphosphate hydrolases"/>
    <property type="match status" value="1"/>
</dbReference>
<feature type="domain" description="ABC transporter" evidence="10">
    <location>
        <begin position="1"/>
        <end position="233"/>
    </location>
</feature>
<evidence type="ECO:0000256" key="9">
    <source>
        <dbReference type="PROSITE-ProRule" id="PRU01213"/>
    </source>
</evidence>
<dbReference type="Pfam" id="PF00005">
    <property type="entry name" value="ABC_tran"/>
    <property type="match status" value="1"/>
</dbReference>
<name>A0A0P8B8V5_9GAMM</name>
<dbReference type="GO" id="GO:0140359">
    <property type="term" value="F:ABC-type transporter activity"/>
    <property type="evidence" value="ECO:0007669"/>
    <property type="project" value="InterPro"/>
</dbReference>
<keyword evidence="4" id="KW-0997">Cell inner membrane</keyword>
<evidence type="ECO:0000256" key="8">
    <source>
        <dbReference type="ARBA" id="ARBA00023136"/>
    </source>
</evidence>
<evidence type="ECO:0000259" key="10">
    <source>
        <dbReference type="PROSITE" id="PS50893"/>
    </source>
</evidence>
<accession>A0A0P8B8V5</accession>
<dbReference type="PANTHER" id="PTHR43514:SF10">
    <property type="entry name" value="MOLYBDENUM IMPORT ATP-BINDING PROTEIN MODC 2"/>
    <property type="match status" value="1"/>
</dbReference>
<keyword evidence="6 12" id="KW-0067">ATP-binding</keyword>
<proteinExistence type="predicted"/>
<dbReference type="EMBL" id="LJZQ01000004">
    <property type="protein sequence ID" value="KPQ29892.1"/>
    <property type="molecule type" value="Genomic_DNA"/>
</dbReference>
<dbReference type="SMART" id="SM00382">
    <property type="entry name" value="AAA"/>
    <property type="match status" value="1"/>
</dbReference>
<dbReference type="PROSITE" id="PS00211">
    <property type="entry name" value="ABC_TRANSPORTER_1"/>
    <property type="match status" value="1"/>
</dbReference>
<organism evidence="12 13">
    <name type="scientific">Marinobacter excellens HL-55</name>
    <dbReference type="NCBI Taxonomy" id="1305731"/>
    <lineage>
        <taxon>Bacteria</taxon>
        <taxon>Pseudomonadati</taxon>
        <taxon>Pseudomonadota</taxon>
        <taxon>Gammaproteobacteria</taxon>
        <taxon>Pseudomonadales</taxon>
        <taxon>Marinobacteraceae</taxon>
        <taxon>Marinobacter</taxon>
    </lineage>
</organism>
<dbReference type="Gene3D" id="3.40.50.300">
    <property type="entry name" value="P-loop containing nucleotide triphosphate hydrolases"/>
    <property type="match status" value="1"/>
</dbReference>
<keyword evidence="12" id="KW-0378">Hydrolase</keyword>
<dbReference type="InterPro" id="IPR011868">
    <property type="entry name" value="ModC_ABC_ATP-bd"/>
</dbReference>
<dbReference type="AlphaFoldDB" id="A0A0P8B8V5"/>
<dbReference type="GO" id="GO:0016887">
    <property type="term" value="F:ATP hydrolysis activity"/>
    <property type="evidence" value="ECO:0007669"/>
    <property type="project" value="InterPro"/>
</dbReference>
<evidence type="ECO:0000256" key="6">
    <source>
        <dbReference type="ARBA" id="ARBA00022840"/>
    </source>
</evidence>
<sequence length="357" mass="39831">MTIHVKARLRLGDDFELKVDHELPLEGVTGLFGRSGCGKTTLLRLIAGLERVKGASVRFGDQAWQQGRRFVPLHQRRIGLVFQEHSLLPHLSVQDNLLYGYRRTPAALRRLHPAEVTAMLGIDDLLSRRIDQLSGGQRQRVSLGRALLISPQLLLLDEPMAALDTQTKREIMPFLGRMATESGVPIIMVSHSPDEIGRLADRVVFMQAGQIQRIETLHESLARPDSPLFEDSGAVSVLEGSLGDVEEDGVRPFGPPEARLWVPSVEQPPANHCRRLRILARDVSLSLVSPEHISIQNHLQVTIERIDPPKANRCVVACRTRDHQLLLAEITSRAMRQLQLETGKPVYALIKSIALLK</sequence>
<dbReference type="Proteomes" id="UP000050416">
    <property type="component" value="Unassembled WGS sequence"/>
</dbReference>
<keyword evidence="7" id="KW-1278">Translocase</keyword>
<dbReference type="SUPFAM" id="SSF50331">
    <property type="entry name" value="MOP-like"/>
    <property type="match status" value="1"/>
</dbReference>
<dbReference type="STRING" id="1305731.GCA_000934705_03429"/>
<dbReference type="InterPro" id="IPR003439">
    <property type="entry name" value="ABC_transporter-like_ATP-bd"/>
</dbReference>
<evidence type="ECO:0000259" key="11">
    <source>
        <dbReference type="PROSITE" id="PS51866"/>
    </source>
</evidence>
<dbReference type="InterPro" id="IPR050334">
    <property type="entry name" value="Molybdenum_import_ModC"/>
</dbReference>
<evidence type="ECO:0000256" key="7">
    <source>
        <dbReference type="ARBA" id="ARBA00022967"/>
    </source>
</evidence>
<dbReference type="GO" id="GO:0016020">
    <property type="term" value="C:membrane"/>
    <property type="evidence" value="ECO:0007669"/>
    <property type="project" value="InterPro"/>
</dbReference>
<evidence type="ECO:0000256" key="3">
    <source>
        <dbReference type="ARBA" id="ARBA00022505"/>
    </source>
</evidence>
<protein>
    <submittedName>
        <fullName evidence="12">Molybdate ABC transporter, ATP-binding protein</fullName>
        <ecNumber evidence="12">3.6.3.29</ecNumber>
    </submittedName>
</protein>
<dbReference type="InterPro" id="IPR005116">
    <property type="entry name" value="Transp-assoc_OB_typ1"/>
</dbReference>
<dbReference type="Pfam" id="PF03459">
    <property type="entry name" value="TOBE"/>
    <property type="match status" value="1"/>
</dbReference>
<keyword evidence="3 9" id="KW-0500">Molybdenum</keyword>
<feature type="domain" description="Mop" evidence="11">
    <location>
        <begin position="292"/>
        <end position="357"/>
    </location>
</feature>
<dbReference type="EC" id="3.6.3.29" evidence="12"/>
<keyword evidence="1" id="KW-0813">Transport</keyword>